<accession>A0A521ELN3</accession>
<dbReference type="EMBL" id="FXTP01000012">
    <property type="protein sequence ID" value="SMO84825.1"/>
    <property type="molecule type" value="Genomic_DNA"/>
</dbReference>
<dbReference type="AlphaFoldDB" id="A0A521ELN3"/>
<name>A0A521ELN3_9BACT</name>
<proteinExistence type="predicted"/>
<evidence type="ECO:0000259" key="1">
    <source>
        <dbReference type="Pfam" id="PF01551"/>
    </source>
</evidence>
<dbReference type="Pfam" id="PF01551">
    <property type="entry name" value="Peptidase_M23"/>
    <property type="match status" value="1"/>
</dbReference>
<gene>
    <name evidence="2" type="ORF">SAMN06265219_112138</name>
</gene>
<evidence type="ECO:0000313" key="2">
    <source>
        <dbReference type="EMBL" id="SMO84825.1"/>
    </source>
</evidence>
<protein>
    <submittedName>
        <fullName evidence="2">Peptidase family M23</fullName>
    </submittedName>
</protein>
<dbReference type="Gene3D" id="2.70.70.10">
    <property type="entry name" value="Glucose Permease (Domain IIA)"/>
    <property type="match status" value="1"/>
</dbReference>
<feature type="domain" description="M23ase beta-sheet core" evidence="1">
    <location>
        <begin position="167"/>
        <end position="249"/>
    </location>
</feature>
<dbReference type="Proteomes" id="UP000317557">
    <property type="component" value="Unassembled WGS sequence"/>
</dbReference>
<dbReference type="SUPFAM" id="SSF51261">
    <property type="entry name" value="Duplicated hybrid motif"/>
    <property type="match status" value="1"/>
</dbReference>
<dbReference type="OrthoDB" id="1112802at2"/>
<dbReference type="InterPro" id="IPR011055">
    <property type="entry name" value="Dup_hybrid_motif"/>
</dbReference>
<dbReference type="RefSeq" id="WP_142455283.1">
    <property type="nucleotide sequence ID" value="NZ_FXTP01000012.1"/>
</dbReference>
<dbReference type="CDD" id="cd12797">
    <property type="entry name" value="M23_peptidase"/>
    <property type="match status" value="1"/>
</dbReference>
<reference evidence="2 3" key="1">
    <citation type="submission" date="2017-05" db="EMBL/GenBank/DDBJ databases">
        <authorList>
            <person name="Varghese N."/>
            <person name="Submissions S."/>
        </authorList>
    </citation>
    <scope>NUCLEOTIDE SEQUENCE [LARGE SCALE GENOMIC DNA]</scope>
    <source>
        <strain evidence="2 3">DSM 21985</strain>
    </source>
</reference>
<dbReference type="InterPro" id="IPR016047">
    <property type="entry name" value="M23ase_b-sheet_dom"/>
</dbReference>
<evidence type="ECO:0000313" key="3">
    <source>
        <dbReference type="Proteomes" id="UP000317557"/>
    </source>
</evidence>
<keyword evidence="3" id="KW-1185">Reference proteome</keyword>
<sequence>MYQEKMSLCLLAYRILKPLTALIAFLFLATNLPAQHIPGPDVILTREYNSDNEPIIYAVNRSSSPYTVSVTFSRLQNTTPPTPNPYVATAKPGRTRLVTLRKSFRSNRPVRYHYKWRFKLGCKDTEPDTDIEYLLPIAEGDTTQTFKIDYIGNLIGQQSEDFKAYGFGINKGDTVYAVRRGRVGRMVDEFDNSDLDKYYTDQYNFLHIAHEDCTFGVYRHLKKGSFLVDPGDEVEAGDPIAVVASPKQSDLGRFRLLVMYRNPEYEEGSEADYWNFVVPEFRTATGEMITLEPNKRYVATHPRDLIFQEMNWREKRRWKRRN</sequence>
<organism evidence="2 3">
    <name type="scientific">Gracilimonas mengyeensis</name>
    <dbReference type="NCBI Taxonomy" id="1302730"/>
    <lineage>
        <taxon>Bacteria</taxon>
        <taxon>Pseudomonadati</taxon>
        <taxon>Balneolota</taxon>
        <taxon>Balneolia</taxon>
        <taxon>Balneolales</taxon>
        <taxon>Balneolaceae</taxon>
        <taxon>Gracilimonas</taxon>
    </lineage>
</organism>